<dbReference type="AlphaFoldDB" id="A0A7C3WR36"/>
<dbReference type="EMBL" id="DTHB01000048">
    <property type="protein sequence ID" value="HGB14996.1"/>
    <property type="molecule type" value="Genomic_DNA"/>
</dbReference>
<evidence type="ECO:0000313" key="2">
    <source>
        <dbReference type="EMBL" id="HGB14996.1"/>
    </source>
</evidence>
<organism evidence="2">
    <name type="scientific">Desulfobacca acetoxidans</name>
    <dbReference type="NCBI Taxonomy" id="60893"/>
    <lineage>
        <taxon>Bacteria</taxon>
        <taxon>Pseudomonadati</taxon>
        <taxon>Thermodesulfobacteriota</taxon>
        <taxon>Desulfobaccia</taxon>
        <taxon>Desulfobaccales</taxon>
        <taxon>Desulfobaccaceae</taxon>
        <taxon>Desulfobacca</taxon>
    </lineage>
</organism>
<evidence type="ECO:0000256" key="1">
    <source>
        <dbReference type="SAM" id="MobiDB-lite"/>
    </source>
</evidence>
<name>A0A7C3WR36_9BACT</name>
<comment type="caution">
    <text evidence="2">The sequence shown here is derived from an EMBL/GenBank/DDBJ whole genome shotgun (WGS) entry which is preliminary data.</text>
</comment>
<gene>
    <name evidence="2" type="ORF">ENV62_07160</name>
</gene>
<proteinExistence type="predicted"/>
<reference evidence="2" key="1">
    <citation type="journal article" date="2020" name="mSystems">
        <title>Genome- and Community-Level Interaction Insights into Carbon Utilization and Element Cycling Functions of Hydrothermarchaeota in Hydrothermal Sediment.</title>
        <authorList>
            <person name="Zhou Z."/>
            <person name="Liu Y."/>
            <person name="Xu W."/>
            <person name="Pan J."/>
            <person name="Luo Z.H."/>
            <person name="Li M."/>
        </authorList>
    </citation>
    <scope>NUCLEOTIDE SEQUENCE [LARGE SCALE GENOMIC DNA]</scope>
    <source>
        <strain evidence="2">SpSt-776</strain>
    </source>
</reference>
<accession>A0A7C3WR36</accession>
<sequence>MSASQTSAVMPERAQELEADTRERVELVRAQNLASPAAEQVDLKRAALLLHQVVHQLTIMDRREVRGLYRLERLQDLCYRLQEKAEV</sequence>
<feature type="region of interest" description="Disordered" evidence="1">
    <location>
        <begin position="1"/>
        <end position="21"/>
    </location>
</feature>
<protein>
    <submittedName>
        <fullName evidence="2">Uncharacterized protein</fullName>
    </submittedName>
</protein>